<feature type="compositionally biased region" description="Polar residues" evidence="5">
    <location>
        <begin position="17"/>
        <end position="29"/>
    </location>
</feature>
<evidence type="ECO:0000256" key="5">
    <source>
        <dbReference type="SAM" id="MobiDB-lite"/>
    </source>
</evidence>
<dbReference type="FunFam" id="3.60.20.10:FF:000014">
    <property type="entry name" value="Proteasome subunit beta type-7"/>
    <property type="match status" value="1"/>
</dbReference>
<name>A0A8H4J4Z2_9PEZI</name>
<dbReference type="InterPro" id="IPR016295">
    <property type="entry name" value="Proteasome_beta4"/>
</dbReference>
<proteinExistence type="predicted"/>
<dbReference type="PROSITE" id="PS51476">
    <property type="entry name" value="PROTEASOME_BETA_2"/>
    <property type="match status" value="1"/>
</dbReference>
<dbReference type="InterPro" id="IPR016050">
    <property type="entry name" value="Proteasome_bsu_CS"/>
</dbReference>
<evidence type="ECO:0000256" key="1">
    <source>
        <dbReference type="ARBA" id="ARBA00004123"/>
    </source>
</evidence>
<dbReference type="SUPFAM" id="SSF56235">
    <property type="entry name" value="N-terminal nucleophile aminohydrolases (Ntn hydrolases)"/>
    <property type="match status" value="1"/>
</dbReference>
<comment type="caution">
    <text evidence="7">The sequence shown here is derived from an EMBL/GenBank/DDBJ whole genome shotgun (WGS) entry which is preliminary data.</text>
</comment>
<comment type="subcellular location">
    <subcellularLocation>
        <location evidence="1">Nucleus</location>
    </subcellularLocation>
</comment>
<dbReference type="PANTHER" id="PTHR13464">
    <property type="entry name" value="TRANSCRIPTIONAL REGULATOR PROTEIN HCNGP"/>
    <property type="match status" value="1"/>
</dbReference>
<feature type="compositionally biased region" description="Pro residues" evidence="5">
    <location>
        <begin position="128"/>
        <end position="146"/>
    </location>
</feature>
<dbReference type="PANTHER" id="PTHR13464:SF0">
    <property type="entry name" value="SAP30-BINDING PROTEIN"/>
    <property type="match status" value="1"/>
</dbReference>
<protein>
    <submittedName>
        <fullName evidence="7">Proteasome component pre4</fullName>
    </submittedName>
</protein>
<accession>A0A8H4J4Z2</accession>
<dbReference type="EMBL" id="WWBZ02000016">
    <property type="protein sequence ID" value="KAF4310261.1"/>
    <property type="molecule type" value="Genomic_DNA"/>
</dbReference>
<dbReference type="GO" id="GO:0019774">
    <property type="term" value="C:proteasome core complex, beta-subunit complex"/>
    <property type="evidence" value="ECO:0007669"/>
    <property type="project" value="UniProtKB-ARBA"/>
</dbReference>
<dbReference type="InterPro" id="IPR012479">
    <property type="entry name" value="SAP30BP"/>
</dbReference>
<dbReference type="OrthoDB" id="10248542at2759"/>
<keyword evidence="2" id="KW-0963">Cytoplasm</keyword>
<dbReference type="EMBL" id="WWBZ02000007">
    <property type="protein sequence ID" value="KAF4312064.1"/>
    <property type="molecule type" value="Genomic_DNA"/>
</dbReference>
<keyword evidence="3 7" id="KW-0647">Proteasome</keyword>
<sequence length="665" mass="72600">MLGLDDYSSSDDEDTKVTQADETNKTTLPTPAEPAVDTPIDGKEPTAPDQNTTAQPVETAPPAEAEAEAEPTPGPSLPPATEDLYADTPAPGPAAPLSAQLGDPSGAISAPQSPYSAGRAMVRNLTMPPVPNFDIPPSPPGSPPPKTTAQFAHFLEIKKKGVHFNERLENSSALRNPSLLHKLRGFAGIDDGAQYATTLPAEVAVPTTFPSWAYAEQLGKRQQEITKKREEEQKKTQRDALEFVPASGSGSSGLGVGDGKATTSMAERVRAGLSREGSGSPQVSDSGKRRDSDRRDRDYDDRRKRSRFRSRSIAIYDKVMSECLIGWLGATSAGQAVRARGGRQPRALELSTTTTNAITSVCHCHRPPPHRHLSDRRSPPILRRLHLHASFTSVAMNHFPQAWGRPRDDVYGAYDHSYLQTDGPTQHTQQPIVTGTSVVAVKYKDGVVIAADNLASYGSLARFTDVKRLRVFNKSVIGFGGDVSDMQYLDRLLTSLSIREDYGQHESAEDNDAPSPALNAKNLHTYLSKVLYRRRSEFNPLWNVLLIAGFDHDGVTPFLAHADLLGTTFSAPALATGFGAHLATPILRKRVPDEEASRKLSKEDAITLVKDCMKVLFYRDARSLDRYSIAVIENGRDIDLKEDEKLESQSWAFAERIRGYGTQVN</sequence>
<dbReference type="GO" id="GO:0006355">
    <property type="term" value="P:regulation of DNA-templated transcription"/>
    <property type="evidence" value="ECO:0007669"/>
    <property type="project" value="InterPro"/>
</dbReference>
<feature type="region of interest" description="Disordered" evidence="5">
    <location>
        <begin position="223"/>
        <end position="304"/>
    </location>
</feature>
<evidence type="ECO:0000256" key="4">
    <source>
        <dbReference type="ARBA" id="ARBA00023242"/>
    </source>
</evidence>
<feature type="region of interest" description="Disordered" evidence="5">
    <location>
        <begin position="1"/>
        <end position="148"/>
    </location>
</feature>
<dbReference type="Pfam" id="PF07818">
    <property type="entry name" value="HCNGP"/>
    <property type="match status" value="1"/>
</dbReference>
<keyword evidence="4" id="KW-0539">Nucleus</keyword>
<feature type="compositionally biased region" description="Low complexity" evidence="5">
    <location>
        <begin position="52"/>
        <end position="64"/>
    </location>
</feature>
<evidence type="ECO:0000256" key="3">
    <source>
        <dbReference type="ARBA" id="ARBA00022942"/>
    </source>
</evidence>
<dbReference type="Proteomes" id="UP000572817">
    <property type="component" value="Unassembled WGS sequence"/>
</dbReference>
<dbReference type="Pfam" id="PF00227">
    <property type="entry name" value="Proteasome"/>
    <property type="match status" value="1"/>
</dbReference>
<gene>
    <name evidence="6" type="ORF">GTA08_BOTSDO02760</name>
    <name evidence="7" type="ORF">GTA08_BOTSDO12464</name>
</gene>
<feature type="compositionally biased region" description="Basic and acidic residues" evidence="5">
    <location>
        <begin position="286"/>
        <end position="303"/>
    </location>
</feature>
<feature type="compositionally biased region" description="Basic and acidic residues" evidence="5">
    <location>
        <begin position="223"/>
        <end position="241"/>
    </location>
</feature>
<evidence type="ECO:0000256" key="2">
    <source>
        <dbReference type="ARBA" id="ARBA00022490"/>
    </source>
</evidence>
<dbReference type="GO" id="GO:0051603">
    <property type="term" value="P:proteolysis involved in protein catabolic process"/>
    <property type="evidence" value="ECO:0007669"/>
    <property type="project" value="InterPro"/>
</dbReference>
<dbReference type="InterPro" id="IPR001353">
    <property type="entry name" value="Proteasome_sua/b"/>
</dbReference>
<dbReference type="Gene3D" id="3.60.20.10">
    <property type="entry name" value="Glutamine Phosphoribosylpyrophosphate, subunit 1, domain 1"/>
    <property type="match status" value="1"/>
</dbReference>
<dbReference type="InterPro" id="IPR023333">
    <property type="entry name" value="Proteasome_suB-type"/>
</dbReference>
<dbReference type="InterPro" id="IPR029055">
    <property type="entry name" value="Ntn_hydrolases_N"/>
</dbReference>
<dbReference type="CDD" id="cd03760">
    <property type="entry name" value="proteasome_beta_type_4"/>
    <property type="match status" value="1"/>
</dbReference>
<dbReference type="GO" id="GO:0005634">
    <property type="term" value="C:nucleus"/>
    <property type="evidence" value="ECO:0007669"/>
    <property type="project" value="UniProtKB-SubCell"/>
</dbReference>
<dbReference type="AlphaFoldDB" id="A0A8H4J4Z2"/>
<evidence type="ECO:0000313" key="6">
    <source>
        <dbReference type="EMBL" id="KAF4310261.1"/>
    </source>
</evidence>
<keyword evidence="8" id="KW-1185">Reference proteome</keyword>
<evidence type="ECO:0000313" key="8">
    <source>
        <dbReference type="Proteomes" id="UP000572817"/>
    </source>
</evidence>
<evidence type="ECO:0000313" key="7">
    <source>
        <dbReference type="EMBL" id="KAF4312064.1"/>
    </source>
</evidence>
<reference evidence="7 8" key="1">
    <citation type="submission" date="2020-04" db="EMBL/GenBank/DDBJ databases">
        <title>Genome Assembly and Annotation of Botryosphaeria dothidea sdau 11-99, a Latent Pathogen of Apple Fruit Ring Rot in China.</title>
        <authorList>
            <person name="Yu C."/>
            <person name="Diao Y."/>
            <person name="Lu Q."/>
            <person name="Zhao J."/>
            <person name="Cui S."/>
            <person name="Peng C."/>
            <person name="He B."/>
            <person name="Liu H."/>
        </authorList>
    </citation>
    <scope>NUCLEOTIDE SEQUENCE [LARGE SCALE GENOMIC DNA]</scope>
    <source>
        <strain evidence="8">sdau11-99</strain>
        <strain evidence="7">Sdau11-99</strain>
    </source>
</reference>
<dbReference type="PROSITE" id="PS00854">
    <property type="entry name" value="PROTEASOME_BETA_1"/>
    <property type="match status" value="1"/>
</dbReference>
<organism evidence="7 8">
    <name type="scientific">Botryosphaeria dothidea</name>
    <dbReference type="NCBI Taxonomy" id="55169"/>
    <lineage>
        <taxon>Eukaryota</taxon>
        <taxon>Fungi</taxon>
        <taxon>Dikarya</taxon>
        <taxon>Ascomycota</taxon>
        <taxon>Pezizomycotina</taxon>
        <taxon>Dothideomycetes</taxon>
        <taxon>Dothideomycetes incertae sedis</taxon>
        <taxon>Botryosphaeriales</taxon>
        <taxon>Botryosphaeriaceae</taxon>
        <taxon>Botryosphaeria</taxon>
    </lineage>
</organism>